<comment type="subcellular location">
    <subcellularLocation>
        <location evidence="1">Cell membrane</location>
        <topology evidence="1">Multi-pass membrane protein</topology>
    </subcellularLocation>
</comment>
<dbReference type="PANTHER" id="PTHR30482">
    <property type="entry name" value="HIGH-AFFINITY BRANCHED-CHAIN AMINO ACID TRANSPORT SYSTEM PERMEASE"/>
    <property type="match status" value="1"/>
</dbReference>
<feature type="transmembrane region" description="Helical" evidence="6">
    <location>
        <begin position="276"/>
        <end position="294"/>
    </location>
</feature>
<evidence type="ECO:0000256" key="3">
    <source>
        <dbReference type="ARBA" id="ARBA00022692"/>
    </source>
</evidence>
<protein>
    <submittedName>
        <fullName evidence="7">Branched-chain amino acid ABC transporter permease</fullName>
    </submittedName>
</protein>
<feature type="transmembrane region" description="Helical" evidence="6">
    <location>
        <begin position="58"/>
        <end position="84"/>
    </location>
</feature>
<gene>
    <name evidence="7" type="ORF">U1T56_10260</name>
</gene>
<dbReference type="InterPro" id="IPR043428">
    <property type="entry name" value="LivM-like"/>
</dbReference>
<feature type="transmembrane region" description="Helical" evidence="6">
    <location>
        <begin position="178"/>
        <end position="202"/>
    </location>
</feature>
<feature type="transmembrane region" description="Helical" evidence="6">
    <location>
        <begin position="250"/>
        <end position="269"/>
    </location>
</feature>
<sequence length="335" mass="35041">MNATALPAAVMPAGHRLGAWAPAVVVFLALALLPVVFEGYVVYILPQYMLFGVMAMSLALLWGQTGILSFGQAGFFAIGGYAIGIGMSHELPINPAYIGILTGILVCAVTAALIGYFLFSAGVRDSYFVLVTLALSIMVEQIAVSQSELTGGWNGMFIMRPILTAPGLELPLDGDVSIYYVVLVVAAAVYAGLRALTTARFGKILVGIRENETRMEALGYRTVLYKTAAFALSAGIAGLAGALYGTHAGFVSPSLGGALFSTEAVVWVAVAGRSSLLAAFLGGVIVSSLSNYLSALTPGLWQLFMGLLFIAAITLFRGGIAGFLGRLPARRRAMP</sequence>
<dbReference type="CDD" id="cd06581">
    <property type="entry name" value="TM_PBP1_LivM_like"/>
    <property type="match status" value="1"/>
</dbReference>
<evidence type="ECO:0000256" key="4">
    <source>
        <dbReference type="ARBA" id="ARBA00022989"/>
    </source>
</evidence>
<evidence type="ECO:0000256" key="6">
    <source>
        <dbReference type="SAM" id="Phobius"/>
    </source>
</evidence>
<feature type="transmembrane region" description="Helical" evidence="6">
    <location>
        <begin position="223"/>
        <end position="244"/>
    </location>
</feature>
<evidence type="ECO:0000313" key="8">
    <source>
        <dbReference type="Proteomes" id="UP001375743"/>
    </source>
</evidence>
<dbReference type="Pfam" id="PF02653">
    <property type="entry name" value="BPD_transp_2"/>
    <property type="match status" value="1"/>
</dbReference>
<feature type="transmembrane region" description="Helical" evidence="6">
    <location>
        <begin position="20"/>
        <end position="46"/>
    </location>
</feature>
<dbReference type="InterPro" id="IPR001851">
    <property type="entry name" value="ABC_transp_permease"/>
</dbReference>
<organism evidence="7 8">
    <name type="scientific">Benzoatithermus flavus</name>
    <dbReference type="NCBI Taxonomy" id="3108223"/>
    <lineage>
        <taxon>Bacteria</taxon>
        <taxon>Pseudomonadati</taxon>
        <taxon>Pseudomonadota</taxon>
        <taxon>Alphaproteobacteria</taxon>
        <taxon>Geminicoccales</taxon>
        <taxon>Geminicoccaceae</taxon>
        <taxon>Benzoatithermus</taxon>
    </lineage>
</organism>
<feature type="transmembrane region" description="Helical" evidence="6">
    <location>
        <begin position="300"/>
        <end position="324"/>
    </location>
</feature>
<reference evidence="7 8" key="1">
    <citation type="submission" date="2024-01" db="EMBL/GenBank/DDBJ databases">
        <title>Multi-omics insights into the function and evolution of sodium benzoate biodegradation pathways in Benzoatithermus flavus gen. nov., sp. nov. from hot spring.</title>
        <authorList>
            <person name="Hu C.-J."/>
            <person name="Li W.-J."/>
        </authorList>
    </citation>
    <scope>NUCLEOTIDE SEQUENCE [LARGE SCALE GENOMIC DNA]</scope>
    <source>
        <strain evidence="7 8">SYSU G07066</strain>
    </source>
</reference>
<name>A0ABU8XRM3_9PROT</name>
<dbReference type="EMBL" id="JBBLZC010000008">
    <property type="protein sequence ID" value="MEK0083536.1"/>
    <property type="molecule type" value="Genomic_DNA"/>
</dbReference>
<keyword evidence="8" id="KW-1185">Reference proteome</keyword>
<feature type="transmembrane region" description="Helical" evidence="6">
    <location>
        <begin position="96"/>
        <end position="119"/>
    </location>
</feature>
<comment type="caution">
    <text evidence="7">The sequence shown here is derived from an EMBL/GenBank/DDBJ whole genome shotgun (WGS) entry which is preliminary data.</text>
</comment>
<proteinExistence type="predicted"/>
<feature type="transmembrane region" description="Helical" evidence="6">
    <location>
        <begin position="126"/>
        <end position="144"/>
    </location>
</feature>
<dbReference type="PANTHER" id="PTHR30482:SF10">
    <property type="entry name" value="HIGH-AFFINITY BRANCHED-CHAIN AMINO ACID TRANSPORT PROTEIN BRAE"/>
    <property type="match status" value="1"/>
</dbReference>
<keyword evidence="4 6" id="KW-1133">Transmembrane helix</keyword>
<evidence type="ECO:0000256" key="5">
    <source>
        <dbReference type="ARBA" id="ARBA00023136"/>
    </source>
</evidence>
<evidence type="ECO:0000313" key="7">
    <source>
        <dbReference type="EMBL" id="MEK0083536.1"/>
    </source>
</evidence>
<accession>A0ABU8XRM3</accession>
<keyword evidence="2" id="KW-1003">Cell membrane</keyword>
<dbReference type="Proteomes" id="UP001375743">
    <property type="component" value="Unassembled WGS sequence"/>
</dbReference>
<keyword evidence="3 6" id="KW-0812">Transmembrane</keyword>
<evidence type="ECO:0000256" key="2">
    <source>
        <dbReference type="ARBA" id="ARBA00022475"/>
    </source>
</evidence>
<dbReference type="RefSeq" id="WP_418159384.1">
    <property type="nucleotide sequence ID" value="NZ_JBBLZC010000008.1"/>
</dbReference>
<keyword evidence="5 6" id="KW-0472">Membrane</keyword>
<evidence type="ECO:0000256" key="1">
    <source>
        <dbReference type="ARBA" id="ARBA00004651"/>
    </source>
</evidence>